<comment type="similarity">
    <text evidence="2">Belongs to the proton-activated chloride channel family.</text>
</comment>
<evidence type="ECO:0000313" key="18">
    <source>
        <dbReference type="Proteomes" id="UP000749559"/>
    </source>
</evidence>
<evidence type="ECO:0000256" key="5">
    <source>
        <dbReference type="ARBA" id="ARBA00022475"/>
    </source>
</evidence>
<evidence type="ECO:0000256" key="3">
    <source>
        <dbReference type="ARBA" id="ARBA00013993"/>
    </source>
</evidence>
<keyword evidence="5" id="KW-1003">Cell membrane</keyword>
<organism evidence="17 18">
    <name type="scientific">Owenia fusiformis</name>
    <name type="common">Polychaete worm</name>
    <dbReference type="NCBI Taxonomy" id="6347"/>
    <lineage>
        <taxon>Eukaryota</taxon>
        <taxon>Metazoa</taxon>
        <taxon>Spiralia</taxon>
        <taxon>Lophotrochozoa</taxon>
        <taxon>Annelida</taxon>
        <taxon>Polychaeta</taxon>
        <taxon>Sedentaria</taxon>
        <taxon>Canalipalpata</taxon>
        <taxon>Sabellida</taxon>
        <taxon>Oweniida</taxon>
        <taxon>Oweniidae</taxon>
        <taxon>Owenia</taxon>
    </lineage>
</organism>
<dbReference type="GO" id="GO:0005886">
    <property type="term" value="C:plasma membrane"/>
    <property type="evidence" value="ECO:0007669"/>
    <property type="project" value="UniProtKB-SubCell"/>
</dbReference>
<keyword evidence="4" id="KW-0813">Transport</keyword>
<reference evidence="17" key="1">
    <citation type="submission" date="2022-03" db="EMBL/GenBank/DDBJ databases">
        <authorList>
            <person name="Martin C."/>
        </authorList>
    </citation>
    <scope>NUCLEOTIDE SEQUENCE</scope>
</reference>
<dbReference type="Proteomes" id="UP000749559">
    <property type="component" value="Unassembled WGS sequence"/>
</dbReference>
<keyword evidence="11" id="KW-0868">Chloride</keyword>
<keyword evidence="8" id="KW-0406">Ion transport</keyword>
<evidence type="ECO:0000256" key="10">
    <source>
        <dbReference type="ARBA" id="ARBA00023173"/>
    </source>
</evidence>
<keyword evidence="10" id="KW-0869">Chloride channel</keyword>
<feature type="transmembrane region" description="Helical" evidence="16">
    <location>
        <begin position="162"/>
        <end position="183"/>
    </location>
</feature>
<sequence length="466" mass="54256">MEDSQANGENCAINCTRDSIGRHDNPEPAGHNSNGTDDTSLSQRHDNNSDGIDLDRIDEIRETHLLNDSDMNNSCQERIMERDTTESNLCCFTCQRNRKSKRRRRLKNNCCGLRLCSTRRQNRDDESLDTSDGDRGDADEVDIYAVDREPVRKQLCRACSTFTYILLAIIAIVVTYSMIANLISSLNNPVRSIQFQQVKHYEAPGIAIYPGGAKFLACGHYYNNVVTSKVRLGQLDLLNRNCSYVNMTYSDPHNTNISRDVLVFRGPTNFVDREAVFFHFMLEDETRDFFTVSYFVFQQWDRFNVSSDKVERLLNYHRYVPTYALSAELRMWIKLSMKETHVSDGDMHTEFKVEYSVVRFIDRRPEDDKKRHLFFIFFEWKNDLIEESYMMYTQTPWSVGAGLCAVLLTLHRGIQIAQLSFKRVQKDKRRRTIRRRTIQEVKEAKRSGRRVPPQLLRGQSAPAFNH</sequence>
<dbReference type="InterPro" id="IPR029366">
    <property type="entry name" value="TMEM206"/>
</dbReference>
<keyword evidence="18" id="KW-1185">Reference proteome</keyword>
<accession>A0A8J1XF19</accession>
<feature type="region of interest" description="Disordered" evidence="15">
    <location>
        <begin position="17"/>
        <end position="54"/>
    </location>
</feature>
<evidence type="ECO:0000256" key="9">
    <source>
        <dbReference type="ARBA" id="ARBA00023136"/>
    </source>
</evidence>
<name>A0A8J1XF19_OWEFU</name>
<evidence type="ECO:0000256" key="7">
    <source>
        <dbReference type="ARBA" id="ARBA00022989"/>
    </source>
</evidence>
<keyword evidence="7 16" id="KW-1133">Transmembrane helix</keyword>
<evidence type="ECO:0000256" key="11">
    <source>
        <dbReference type="ARBA" id="ARBA00023214"/>
    </source>
</evidence>
<feature type="compositionally biased region" description="Polar residues" evidence="15">
    <location>
        <begin position="31"/>
        <end position="42"/>
    </location>
</feature>
<evidence type="ECO:0000256" key="14">
    <source>
        <dbReference type="ARBA" id="ARBA00032817"/>
    </source>
</evidence>
<evidence type="ECO:0000256" key="12">
    <source>
        <dbReference type="ARBA" id="ARBA00023303"/>
    </source>
</evidence>
<evidence type="ECO:0000256" key="16">
    <source>
        <dbReference type="SAM" id="Phobius"/>
    </source>
</evidence>
<evidence type="ECO:0000256" key="6">
    <source>
        <dbReference type="ARBA" id="ARBA00022692"/>
    </source>
</evidence>
<feature type="region of interest" description="Disordered" evidence="15">
    <location>
        <begin position="442"/>
        <end position="466"/>
    </location>
</feature>
<dbReference type="OrthoDB" id="10069062at2759"/>
<comment type="subcellular location">
    <subcellularLocation>
        <location evidence="1">Cell membrane</location>
        <topology evidence="1">Multi-pass membrane protein</topology>
    </subcellularLocation>
</comment>
<dbReference type="PANTHER" id="PTHR16087:SF0">
    <property type="entry name" value="PROTON-ACTIVATED CHLORIDE CHANNEL"/>
    <property type="match status" value="1"/>
</dbReference>
<dbReference type="GO" id="GO:0034707">
    <property type="term" value="C:chloride channel complex"/>
    <property type="evidence" value="ECO:0007669"/>
    <property type="project" value="UniProtKB-KW"/>
</dbReference>
<dbReference type="AlphaFoldDB" id="A0A8J1XF19"/>
<evidence type="ECO:0000313" key="17">
    <source>
        <dbReference type="EMBL" id="CAH1783881.1"/>
    </source>
</evidence>
<evidence type="ECO:0000256" key="2">
    <source>
        <dbReference type="ARBA" id="ARBA00009151"/>
    </source>
</evidence>
<evidence type="ECO:0000256" key="13">
    <source>
        <dbReference type="ARBA" id="ARBA00024167"/>
    </source>
</evidence>
<dbReference type="PANTHER" id="PTHR16087">
    <property type="entry name" value="TRANSMEMBRANE PROTEIN 206"/>
    <property type="match status" value="1"/>
</dbReference>
<comment type="catalytic activity">
    <reaction evidence="13">
        <text>chloride(in) = chloride(out)</text>
        <dbReference type="Rhea" id="RHEA:29823"/>
        <dbReference type="ChEBI" id="CHEBI:17996"/>
    </reaction>
</comment>
<evidence type="ECO:0000256" key="15">
    <source>
        <dbReference type="SAM" id="MobiDB-lite"/>
    </source>
</evidence>
<keyword evidence="12" id="KW-0407">Ion channel</keyword>
<comment type="caution">
    <text evidence="17">The sequence shown here is derived from an EMBL/GenBank/DDBJ whole genome shotgun (WGS) entry which is preliminary data.</text>
</comment>
<evidence type="ECO:0000256" key="4">
    <source>
        <dbReference type="ARBA" id="ARBA00022448"/>
    </source>
</evidence>
<keyword evidence="9 16" id="KW-0472">Membrane</keyword>
<dbReference type="Pfam" id="PF15122">
    <property type="entry name" value="TMEM206"/>
    <property type="match status" value="1"/>
</dbReference>
<evidence type="ECO:0000256" key="8">
    <source>
        <dbReference type="ARBA" id="ARBA00023065"/>
    </source>
</evidence>
<evidence type="ECO:0000256" key="1">
    <source>
        <dbReference type="ARBA" id="ARBA00004651"/>
    </source>
</evidence>
<protein>
    <recommendedName>
        <fullName evidence="3">Proton-activated chloride channel</fullName>
    </recommendedName>
    <alternativeName>
        <fullName evidence="14">Transmembrane protein 206</fullName>
    </alternativeName>
</protein>
<dbReference type="EMBL" id="CAIIXF020000005">
    <property type="protein sequence ID" value="CAH1783881.1"/>
    <property type="molecule type" value="Genomic_DNA"/>
</dbReference>
<proteinExistence type="inferred from homology"/>
<feature type="compositionally biased region" description="Basic and acidic residues" evidence="15">
    <location>
        <begin position="43"/>
        <end position="54"/>
    </location>
</feature>
<dbReference type="GO" id="GO:0005254">
    <property type="term" value="F:chloride channel activity"/>
    <property type="evidence" value="ECO:0007669"/>
    <property type="project" value="UniProtKB-KW"/>
</dbReference>
<keyword evidence="6 16" id="KW-0812">Transmembrane</keyword>
<gene>
    <name evidence="17" type="ORF">OFUS_LOCUS10157</name>
</gene>